<accession>A0A803NKQ6</accession>
<dbReference type="EnsemblPlants" id="evm.model.01.233">
    <property type="protein sequence ID" value="cds.evm.model.01.233"/>
    <property type="gene ID" value="evm.TU.01.233"/>
</dbReference>
<dbReference type="AlphaFoldDB" id="A0A803NKQ6"/>
<dbReference type="Proteomes" id="UP000596661">
    <property type="component" value="Chromosome 1"/>
</dbReference>
<sequence>MPKINKRQHGPKLYAKVKLRMNDNSKSIPPLNTKHQLINASIVAATEPPSTPPNGQGVDPPTTTKLNLEKCPQTPNPTTRTRILNDERII</sequence>
<organism evidence="2 3">
    <name type="scientific">Cannabis sativa</name>
    <name type="common">Hemp</name>
    <name type="synonym">Marijuana</name>
    <dbReference type="NCBI Taxonomy" id="3483"/>
    <lineage>
        <taxon>Eukaryota</taxon>
        <taxon>Viridiplantae</taxon>
        <taxon>Streptophyta</taxon>
        <taxon>Embryophyta</taxon>
        <taxon>Tracheophyta</taxon>
        <taxon>Spermatophyta</taxon>
        <taxon>Magnoliopsida</taxon>
        <taxon>eudicotyledons</taxon>
        <taxon>Gunneridae</taxon>
        <taxon>Pentapetalae</taxon>
        <taxon>rosids</taxon>
        <taxon>fabids</taxon>
        <taxon>Rosales</taxon>
        <taxon>Cannabaceae</taxon>
        <taxon>Cannabis</taxon>
    </lineage>
</organism>
<evidence type="ECO:0000313" key="3">
    <source>
        <dbReference type="Proteomes" id="UP000596661"/>
    </source>
</evidence>
<name>A0A803NKQ6_CANSA</name>
<dbReference type="Gramene" id="evm.model.01.233">
    <property type="protein sequence ID" value="cds.evm.model.01.233"/>
    <property type="gene ID" value="evm.TU.01.233"/>
</dbReference>
<keyword evidence="3" id="KW-1185">Reference proteome</keyword>
<dbReference type="EMBL" id="UZAU01000007">
    <property type="status" value="NOT_ANNOTATED_CDS"/>
    <property type="molecule type" value="Genomic_DNA"/>
</dbReference>
<feature type="region of interest" description="Disordered" evidence="1">
    <location>
        <begin position="45"/>
        <end position="90"/>
    </location>
</feature>
<proteinExistence type="predicted"/>
<evidence type="ECO:0000256" key="1">
    <source>
        <dbReference type="SAM" id="MobiDB-lite"/>
    </source>
</evidence>
<reference evidence="2" key="2">
    <citation type="submission" date="2021-03" db="UniProtKB">
        <authorList>
            <consortium name="EnsemblPlants"/>
        </authorList>
    </citation>
    <scope>IDENTIFICATION</scope>
</reference>
<protein>
    <submittedName>
        <fullName evidence="2">Uncharacterized protein</fullName>
    </submittedName>
</protein>
<evidence type="ECO:0000313" key="2">
    <source>
        <dbReference type="EnsemblPlants" id="cds.evm.model.01.233"/>
    </source>
</evidence>
<reference evidence="2" key="1">
    <citation type="submission" date="2018-11" db="EMBL/GenBank/DDBJ databases">
        <authorList>
            <person name="Grassa J C."/>
        </authorList>
    </citation>
    <scope>NUCLEOTIDE SEQUENCE [LARGE SCALE GENOMIC DNA]</scope>
</reference>